<accession>A0A5B0QQ66</accession>
<gene>
    <name evidence="2" type="ORF">PGT21_029680</name>
</gene>
<protein>
    <submittedName>
        <fullName evidence="2">Uncharacterized protein</fullName>
    </submittedName>
</protein>
<sequence>MVASSQPTAYGNESNPQGNETSDANRQRLTRASSAAAAPAPNPSENMSGLQTESRKRSALPEQSSESGSDSVESVALGKGKTKSQANKSKKKGRKPSSVTKKVAKASHKRQKRKSGIPSSGVVERDSAVEHYDYDQDTDGGSITIQTRPKKKDAVELEVFAHPRDYFEPGMWKEGDAPGTALNFTCKWCKNVYRGQLRLNGNLKTHRDGSTQSDKNQNGCPNRNKAIESGIKLPPSVAETIAQLKLANNNGTQPGLIEFAGFKPVFVNRVLNQLVMLWQIRQALPWSRIEDLYLRAAFLFANPKAVLFGRRWSADESKKLYCVLKRQVFNELNVCNSQV</sequence>
<feature type="region of interest" description="Disordered" evidence="1">
    <location>
        <begin position="203"/>
        <end position="226"/>
    </location>
</feature>
<keyword evidence="3" id="KW-1185">Reference proteome</keyword>
<dbReference type="OrthoDB" id="2506420at2759"/>
<reference evidence="2 3" key="1">
    <citation type="submission" date="2019-05" db="EMBL/GenBank/DDBJ databases">
        <title>Emergence of the Ug99 lineage of the wheat stem rust pathogen through somatic hybridization.</title>
        <authorList>
            <person name="Li F."/>
            <person name="Upadhyaya N.M."/>
            <person name="Sperschneider J."/>
            <person name="Matny O."/>
            <person name="Nguyen-Phuc H."/>
            <person name="Mago R."/>
            <person name="Raley C."/>
            <person name="Miller M.E."/>
            <person name="Silverstein K.A.T."/>
            <person name="Henningsen E."/>
            <person name="Hirsch C.D."/>
            <person name="Visser B."/>
            <person name="Pretorius Z.A."/>
            <person name="Steffenson B.J."/>
            <person name="Schwessinger B."/>
            <person name="Dodds P.N."/>
            <person name="Figueroa M."/>
        </authorList>
    </citation>
    <scope>NUCLEOTIDE SEQUENCE [LARGE SCALE GENOMIC DNA]</scope>
    <source>
        <strain evidence="2">21-0</strain>
    </source>
</reference>
<dbReference type="PANTHER" id="PTHR47501">
    <property type="entry name" value="TRANSPOSASE-RELATED"/>
    <property type="match status" value="1"/>
</dbReference>
<feature type="compositionally biased region" description="Basic residues" evidence="1">
    <location>
        <begin position="102"/>
        <end position="115"/>
    </location>
</feature>
<name>A0A5B0QQ66_PUCGR</name>
<dbReference type="AlphaFoldDB" id="A0A5B0QQ66"/>
<proteinExistence type="predicted"/>
<feature type="region of interest" description="Disordered" evidence="1">
    <location>
        <begin position="1"/>
        <end position="128"/>
    </location>
</feature>
<organism evidence="2 3">
    <name type="scientific">Puccinia graminis f. sp. tritici</name>
    <dbReference type="NCBI Taxonomy" id="56615"/>
    <lineage>
        <taxon>Eukaryota</taxon>
        <taxon>Fungi</taxon>
        <taxon>Dikarya</taxon>
        <taxon>Basidiomycota</taxon>
        <taxon>Pucciniomycotina</taxon>
        <taxon>Pucciniomycetes</taxon>
        <taxon>Pucciniales</taxon>
        <taxon>Pucciniaceae</taxon>
        <taxon>Puccinia</taxon>
    </lineage>
</organism>
<evidence type="ECO:0000313" key="2">
    <source>
        <dbReference type="EMBL" id="KAA1115024.1"/>
    </source>
</evidence>
<feature type="compositionally biased region" description="Polar residues" evidence="1">
    <location>
        <begin position="1"/>
        <end position="24"/>
    </location>
</feature>
<dbReference type="EMBL" id="VSWC01000014">
    <property type="protein sequence ID" value="KAA1115024.1"/>
    <property type="molecule type" value="Genomic_DNA"/>
</dbReference>
<dbReference type="Proteomes" id="UP000324748">
    <property type="component" value="Unassembled WGS sequence"/>
</dbReference>
<comment type="caution">
    <text evidence="2">The sequence shown here is derived from an EMBL/GenBank/DDBJ whole genome shotgun (WGS) entry which is preliminary data.</text>
</comment>
<feature type="compositionally biased region" description="Polar residues" evidence="1">
    <location>
        <begin position="210"/>
        <end position="221"/>
    </location>
</feature>
<evidence type="ECO:0000313" key="3">
    <source>
        <dbReference type="Proteomes" id="UP000324748"/>
    </source>
</evidence>
<dbReference type="PANTHER" id="PTHR47501:SF5">
    <property type="entry name" value="HAT C-TERMINAL DIMERISATION DOMAIN-CONTAINING PROTEIN"/>
    <property type="match status" value="1"/>
</dbReference>
<evidence type="ECO:0000256" key="1">
    <source>
        <dbReference type="SAM" id="MobiDB-lite"/>
    </source>
</evidence>
<feature type="compositionally biased region" description="Low complexity" evidence="1">
    <location>
        <begin position="64"/>
        <end position="75"/>
    </location>
</feature>